<dbReference type="Gene3D" id="6.10.140.2220">
    <property type="match status" value="1"/>
</dbReference>
<evidence type="ECO:0000313" key="9">
    <source>
        <dbReference type="Proteomes" id="UP001385951"/>
    </source>
</evidence>
<keyword evidence="3" id="KW-0862">Zinc</keyword>
<dbReference type="InterPro" id="IPR046341">
    <property type="entry name" value="SET_dom_sf"/>
</dbReference>
<evidence type="ECO:0000313" key="8">
    <source>
        <dbReference type="EMBL" id="KAK7683554.1"/>
    </source>
</evidence>
<dbReference type="PROSITE" id="PS50865">
    <property type="entry name" value="ZF_MYND_2"/>
    <property type="match status" value="1"/>
</dbReference>
<reference evidence="8 9" key="1">
    <citation type="submission" date="2022-09" db="EMBL/GenBank/DDBJ databases">
        <authorList>
            <person name="Palmer J.M."/>
        </authorList>
    </citation>
    <scope>NUCLEOTIDE SEQUENCE [LARGE SCALE GENOMIC DNA]</scope>
    <source>
        <strain evidence="8 9">DSM 7382</strain>
    </source>
</reference>
<feature type="domain" description="MYND-type" evidence="7">
    <location>
        <begin position="116"/>
        <end position="156"/>
    </location>
</feature>
<dbReference type="EMBL" id="JASBNA010000030">
    <property type="protein sequence ID" value="KAK7683554.1"/>
    <property type="molecule type" value="Genomic_DNA"/>
</dbReference>
<evidence type="ECO:0000259" key="7">
    <source>
        <dbReference type="PROSITE" id="PS50865"/>
    </source>
</evidence>
<dbReference type="AlphaFoldDB" id="A0AAW0FWT4"/>
<feature type="compositionally biased region" description="Polar residues" evidence="5">
    <location>
        <begin position="17"/>
        <end position="41"/>
    </location>
</feature>
<evidence type="ECO:0008006" key="10">
    <source>
        <dbReference type="Google" id="ProtNLM"/>
    </source>
</evidence>
<accession>A0AAW0FWT4</accession>
<evidence type="ECO:0000256" key="1">
    <source>
        <dbReference type="ARBA" id="ARBA00022723"/>
    </source>
</evidence>
<dbReference type="SMART" id="SM00317">
    <property type="entry name" value="SET"/>
    <property type="match status" value="1"/>
</dbReference>
<evidence type="ECO:0000256" key="4">
    <source>
        <dbReference type="PROSITE-ProRule" id="PRU00134"/>
    </source>
</evidence>
<protein>
    <recommendedName>
        <fullName evidence="10">SET domain-containing protein</fullName>
    </recommendedName>
</protein>
<organism evidence="8 9">
    <name type="scientific">Cerrena zonata</name>
    <dbReference type="NCBI Taxonomy" id="2478898"/>
    <lineage>
        <taxon>Eukaryota</taxon>
        <taxon>Fungi</taxon>
        <taxon>Dikarya</taxon>
        <taxon>Basidiomycota</taxon>
        <taxon>Agaricomycotina</taxon>
        <taxon>Agaricomycetes</taxon>
        <taxon>Polyporales</taxon>
        <taxon>Cerrenaceae</taxon>
        <taxon>Cerrena</taxon>
    </lineage>
</organism>
<dbReference type="PANTHER" id="PTHR12197">
    <property type="entry name" value="HISTONE-LYSINE N-METHYLTRANSFERASE SMYD"/>
    <property type="match status" value="1"/>
</dbReference>
<name>A0AAW0FWT4_9APHY</name>
<dbReference type="SUPFAM" id="SSF82199">
    <property type="entry name" value="SET domain"/>
    <property type="match status" value="1"/>
</dbReference>
<dbReference type="InterPro" id="IPR002893">
    <property type="entry name" value="Znf_MYND"/>
</dbReference>
<dbReference type="Pfam" id="PF00856">
    <property type="entry name" value="SET"/>
    <property type="match status" value="1"/>
</dbReference>
<sequence>MSFAQLQSSRRAKETKSFVSTTNTQEKNVDISTDSEPQTSHIVPRSRSADRSQGPTSHSISLLGMYQNIPDTLEVRQSEETGRGLYAKTQYNVGSVLLSVRPQVSVLSGSHLEHYCSFCASAAPPHGLKRCTKCRKVWYCNASCQNADWAMHKLECNALQRWEVDAPSPELALPSDAVRCIGRVLWGIQKFGLESIWTREFNGMQSHRSSLPPSAFESHTYLAHSVVRYLGISSPTELAPFGLSSAGDLVDLISRFTTNTFTLTSPSLSPIGVCVSPTMALVNHSCDPNVVMVFPHASDAPTTTEPLMHLVALREILPGEQVYVSYVDISVSREARQKELKDVYNFTCRCSACSNQGKLDPRASVYCPKSCGGLCPLPTEENESPRCGKCNSVITSPDAILDALHVGSEGLEKAMSLQFKDPSKSRQLTSNLIPIMTSAALTPSTHPLLALTRLHMELLLLALPDNLTQEYLDEVIRTAAKYNAGLSNILPVGHPVRGVALAELGKLLAVDEPSPHDLTDTPQPHFPPSGIQRLKLALQTLVRAREELYIGYGKGNGGGQVGKEVREVIVRLEGELGAWSQGIKNVIEDARAAGQISK</sequence>
<evidence type="ECO:0000256" key="2">
    <source>
        <dbReference type="ARBA" id="ARBA00022771"/>
    </source>
</evidence>
<dbReference type="Pfam" id="PF01753">
    <property type="entry name" value="zf-MYND"/>
    <property type="match status" value="1"/>
</dbReference>
<dbReference type="PROSITE" id="PS50280">
    <property type="entry name" value="SET"/>
    <property type="match status" value="1"/>
</dbReference>
<dbReference type="PANTHER" id="PTHR12197:SF251">
    <property type="entry name" value="EG:BACR7C10.4 PROTEIN"/>
    <property type="match status" value="1"/>
</dbReference>
<dbReference type="GO" id="GO:0005634">
    <property type="term" value="C:nucleus"/>
    <property type="evidence" value="ECO:0007669"/>
    <property type="project" value="TreeGrafter"/>
</dbReference>
<dbReference type="Proteomes" id="UP001385951">
    <property type="component" value="Unassembled WGS sequence"/>
</dbReference>
<comment type="caution">
    <text evidence="8">The sequence shown here is derived from an EMBL/GenBank/DDBJ whole genome shotgun (WGS) entry which is preliminary data.</text>
</comment>
<keyword evidence="1" id="KW-0479">Metal-binding</keyword>
<proteinExistence type="predicted"/>
<dbReference type="InterPro" id="IPR050869">
    <property type="entry name" value="H3K4_H4K5_MeTrfase"/>
</dbReference>
<keyword evidence="2 4" id="KW-0863">Zinc-finger</keyword>
<feature type="region of interest" description="Disordered" evidence="5">
    <location>
        <begin position="1"/>
        <end position="58"/>
    </location>
</feature>
<dbReference type="GO" id="GO:0008270">
    <property type="term" value="F:zinc ion binding"/>
    <property type="evidence" value="ECO:0007669"/>
    <property type="project" value="UniProtKB-KW"/>
</dbReference>
<dbReference type="InterPro" id="IPR001214">
    <property type="entry name" value="SET_dom"/>
</dbReference>
<evidence type="ECO:0000259" key="6">
    <source>
        <dbReference type="PROSITE" id="PS50280"/>
    </source>
</evidence>
<dbReference type="Gene3D" id="1.10.220.160">
    <property type="match status" value="1"/>
</dbReference>
<evidence type="ECO:0000256" key="3">
    <source>
        <dbReference type="ARBA" id="ARBA00022833"/>
    </source>
</evidence>
<gene>
    <name evidence="8" type="ORF">QCA50_013389</name>
</gene>
<feature type="domain" description="SET" evidence="6">
    <location>
        <begin position="71"/>
        <end position="327"/>
    </location>
</feature>
<keyword evidence="9" id="KW-1185">Reference proteome</keyword>
<evidence type="ECO:0000256" key="5">
    <source>
        <dbReference type="SAM" id="MobiDB-lite"/>
    </source>
</evidence>
<dbReference type="Gene3D" id="2.170.270.10">
    <property type="entry name" value="SET domain"/>
    <property type="match status" value="1"/>
</dbReference>